<keyword evidence="2" id="KW-0472">Membrane</keyword>
<comment type="caution">
    <text evidence="3">The sequence shown here is derived from an EMBL/GenBank/DDBJ whole genome shotgun (WGS) entry which is preliminary data.</text>
</comment>
<feature type="non-terminal residue" evidence="3">
    <location>
        <position position="1"/>
    </location>
</feature>
<accession>A0A8H7ZP05</accession>
<evidence type="ECO:0000256" key="1">
    <source>
        <dbReference type="SAM" id="MobiDB-lite"/>
    </source>
</evidence>
<keyword evidence="2" id="KW-1133">Transmembrane helix</keyword>
<organism evidence="3 4">
    <name type="scientific">Olpidium bornovanus</name>
    <dbReference type="NCBI Taxonomy" id="278681"/>
    <lineage>
        <taxon>Eukaryota</taxon>
        <taxon>Fungi</taxon>
        <taxon>Fungi incertae sedis</taxon>
        <taxon>Olpidiomycota</taxon>
        <taxon>Olpidiomycotina</taxon>
        <taxon>Olpidiomycetes</taxon>
        <taxon>Olpidiales</taxon>
        <taxon>Olpidiaceae</taxon>
        <taxon>Olpidium</taxon>
    </lineage>
</organism>
<dbReference type="AlphaFoldDB" id="A0A8H7ZP05"/>
<name>A0A8H7ZP05_9FUNG</name>
<evidence type="ECO:0000256" key="2">
    <source>
        <dbReference type="SAM" id="Phobius"/>
    </source>
</evidence>
<keyword evidence="4" id="KW-1185">Reference proteome</keyword>
<gene>
    <name evidence="3" type="ORF">BJ554DRAFT_3518</name>
</gene>
<feature type="compositionally biased region" description="Basic and acidic residues" evidence="1">
    <location>
        <begin position="43"/>
        <end position="52"/>
    </location>
</feature>
<sequence length="444" mass="47056">PLPFPLPSTFFYPPQPSATKRTRSPARGHRPTDAPLPSTRSRYRPDEPEELGKISPVTPQVELAKELFENGPRAGVFPRSSSSMAAGSSAGDHPSAGQRPGILLVVVFGRCTHPVARALPWASEIIIAQSAAITVADVILLVILDVVIAAGEAEVVVGTLQLYFDAAALPGGAPGEIGGPPRRALAASRRQRAAARAAVDARRTQRRLLVLGAVVVVVVVVSRIAAAGAFVVVVVDLLRFRLVVFAALLVLFAVQVDALASVAVVALAEPAVPREAAFFLRLSSDSSDPPKPAFMEFRFRLPAAGDAAAGDVAANFVSCQTNTVKNSRQPGSSHTRQCLPLGRCLDRMNGWSPPVPPGCGTSSPRSSRSSSSRSLFCIFLSESSVSYSARSARQPARWAMAQKTARRSNGRFRLAQNRTGRRSCLPQTCPVLVGCVRQVAVPGR</sequence>
<feature type="transmembrane region" description="Helical" evidence="2">
    <location>
        <begin position="240"/>
        <end position="268"/>
    </location>
</feature>
<dbReference type="EMBL" id="JAEFCI010011358">
    <property type="protein sequence ID" value="KAG5456676.1"/>
    <property type="molecule type" value="Genomic_DNA"/>
</dbReference>
<evidence type="ECO:0000313" key="4">
    <source>
        <dbReference type="Proteomes" id="UP000673691"/>
    </source>
</evidence>
<evidence type="ECO:0000313" key="3">
    <source>
        <dbReference type="EMBL" id="KAG5456676.1"/>
    </source>
</evidence>
<feature type="region of interest" description="Disordered" evidence="1">
    <location>
        <begin position="1"/>
        <end position="53"/>
    </location>
</feature>
<reference evidence="3 4" key="1">
    <citation type="journal article" name="Sci. Rep.">
        <title>Genome-scale phylogenetic analyses confirm Olpidium as the closest living zoosporic fungus to the non-flagellated, terrestrial fungi.</title>
        <authorList>
            <person name="Chang Y."/>
            <person name="Rochon D."/>
            <person name="Sekimoto S."/>
            <person name="Wang Y."/>
            <person name="Chovatia M."/>
            <person name="Sandor L."/>
            <person name="Salamov A."/>
            <person name="Grigoriev I.V."/>
            <person name="Stajich J.E."/>
            <person name="Spatafora J.W."/>
        </authorList>
    </citation>
    <scope>NUCLEOTIDE SEQUENCE [LARGE SCALE GENOMIC DNA]</scope>
    <source>
        <strain evidence="3">S191</strain>
    </source>
</reference>
<feature type="transmembrane region" description="Helical" evidence="2">
    <location>
        <begin position="208"/>
        <end position="234"/>
    </location>
</feature>
<keyword evidence="2" id="KW-0812">Transmembrane</keyword>
<feature type="compositionally biased region" description="Basic residues" evidence="1">
    <location>
        <begin position="20"/>
        <end position="29"/>
    </location>
</feature>
<proteinExistence type="predicted"/>
<dbReference type="Proteomes" id="UP000673691">
    <property type="component" value="Unassembled WGS sequence"/>
</dbReference>
<protein>
    <submittedName>
        <fullName evidence="3">Uncharacterized protein</fullName>
    </submittedName>
</protein>